<proteinExistence type="predicted"/>
<evidence type="ECO:0000313" key="2">
    <source>
        <dbReference type="Proteomes" id="UP000177165"/>
    </source>
</evidence>
<dbReference type="Proteomes" id="UP000177165">
    <property type="component" value="Unassembled WGS sequence"/>
</dbReference>
<sequence length="61" mass="6890">MYGAPHTGQKNKNNKGGKIWVWGAETKKNSTLQIGSFEAPKKNIFPEGKTRYGDASFDRFR</sequence>
<evidence type="ECO:0000313" key="1">
    <source>
        <dbReference type="EMBL" id="OGY79244.1"/>
    </source>
</evidence>
<comment type="caution">
    <text evidence="1">The sequence shown here is derived from an EMBL/GenBank/DDBJ whole genome shotgun (WGS) entry which is preliminary data.</text>
</comment>
<gene>
    <name evidence="1" type="ORF">A3B74_00105</name>
</gene>
<accession>A0A1G2AQQ7</accession>
<organism evidence="1 2">
    <name type="scientific">Candidatus Kerfeldbacteria bacterium RIFCSPHIGHO2_02_FULL_42_14</name>
    <dbReference type="NCBI Taxonomy" id="1798540"/>
    <lineage>
        <taxon>Bacteria</taxon>
        <taxon>Candidatus Kerfeldiibacteriota</taxon>
    </lineage>
</organism>
<name>A0A1G2AQQ7_9BACT</name>
<dbReference type="EMBL" id="MHKB01000009">
    <property type="protein sequence ID" value="OGY79244.1"/>
    <property type="molecule type" value="Genomic_DNA"/>
</dbReference>
<reference evidence="1 2" key="1">
    <citation type="journal article" date="2016" name="Nat. Commun.">
        <title>Thousands of microbial genomes shed light on interconnected biogeochemical processes in an aquifer system.</title>
        <authorList>
            <person name="Anantharaman K."/>
            <person name="Brown C.T."/>
            <person name="Hug L.A."/>
            <person name="Sharon I."/>
            <person name="Castelle C.J."/>
            <person name="Probst A.J."/>
            <person name="Thomas B.C."/>
            <person name="Singh A."/>
            <person name="Wilkins M.J."/>
            <person name="Karaoz U."/>
            <person name="Brodie E.L."/>
            <person name="Williams K.H."/>
            <person name="Hubbard S.S."/>
            <person name="Banfield J.F."/>
        </authorList>
    </citation>
    <scope>NUCLEOTIDE SEQUENCE [LARGE SCALE GENOMIC DNA]</scope>
</reference>
<dbReference type="STRING" id="1798540.A3B74_00105"/>
<dbReference type="AlphaFoldDB" id="A0A1G2AQQ7"/>
<protein>
    <submittedName>
        <fullName evidence="1">Uncharacterized protein</fullName>
    </submittedName>
</protein>